<dbReference type="Pfam" id="PF19451">
    <property type="entry name" value="DUF5989"/>
    <property type="match status" value="1"/>
</dbReference>
<keyword evidence="3" id="KW-1185">Reference proteome</keyword>
<keyword evidence="1" id="KW-1133">Transmembrane helix</keyword>
<name>A0ABY8D864_9HYPH</name>
<evidence type="ECO:0000313" key="3">
    <source>
        <dbReference type="Proteomes" id="UP001229355"/>
    </source>
</evidence>
<dbReference type="InterPro" id="IPR046031">
    <property type="entry name" value="DUF5989"/>
</dbReference>
<proteinExistence type="predicted"/>
<protein>
    <submittedName>
        <fullName evidence="2">DUF5989 family protein</fullName>
    </submittedName>
</protein>
<feature type="transmembrane region" description="Helical" evidence="1">
    <location>
        <begin position="17"/>
        <end position="46"/>
    </location>
</feature>
<accession>A0ABY8D864</accession>
<keyword evidence="1" id="KW-0812">Transmembrane</keyword>
<dbReference type="RefSeq" id="WP_225106340.1">
    <property type="nucleotide sequence ID" value="NZ_CP120373.1"/>
</dbReference>
<gene>
    <name evidence="2" type="ORF">PZN02_002083</name>
</gene>
<evidence type="ECO:0000256" key="1">
    <source>
        <dbReference type="SAM" id="Phobius"/>
    </source>
</evidence>
<dbReference type="EMBL" id="CP120373">
    <property type="protein sequence ID" value="WEX85847.1"/>
    <property type="molecule type" value="Genomic_DNA"/>
</dbReference>
<keyword evidence="1" id="KW-0472">Membrane</keyword>
<sequence length="49" mass="5645">MEFVQELFAYMGNRKKFWLLPILIMVTVFGSLVVLTQGTAVAPFIYTLF</sequence>
<organism evidence="2 3">
    <name type="scientific">Sinorhizobium garamanticum</name>
    <dbReference type="NCBI Taxonomy" id="680247"/>
    <lineage>
        <taxon>Bacteria</taxon>
        <taxon>Pseudomonadati</taxon>
        <taxon>Pseudomonadota</taxon>
        <taxon>Alphaproteobacteria</taxon>
        <taxon>Hyphomicrobiales</taxon>
        <taxon>Rhizobiaceae</taxon>
        <taxon>Sinorhizobium/Ensifer group</taxon>
        <taxon>Sinorhizobium</taxon>
    </lineage>
</organism>
<dbReference type="Proteomes" id="UP001229355">
    <property type="component" value="Chromosome 1"/>
</dbReference>
<evidence type="ECO:0000313" key="2">
    <source>
        <dbReference type="EMBL" id="WEX85847.1"/>
    </source>
</evidence>
<reference evidence="2 3" key="1">
    <citation type="submission" date="2023-03" db="EMBL/GenBank/DDBJ databases">
        <authorList>
            <person name="Kaur S."/>
            <person name="Espinosa-Saiz D."/>
            <person name="Velazquez E."/>
            <person name="Menendez E."/>
            <person name="diCenzo G.C."/>
        </authorList>
    </citation>
    <scope>NUCLEOTIDE SEQUENCE [LARGE SCALE GENOMIC DNA]</scope>
    <source>
        <strain evidence="2 3">LMG 24692</strain>
    </source>
</reference>